<dbReference type="InterPro" id="IPR036179">
    <property type="entry name" value="Ig-like_dom_sf"/>
</dbReference>
<dbReference type="SUPFAM" id="SSF48726">
    <property type="entry name" value="Immunoglobulin"/>
    <property type="match status" value="1"/>
</dbReference>
<gene>
    <name evidence="3" type="primary">20201633</name>
    <name evidence="2" type="ORF">HELRODRAFT_166772</name>
</gene>
<dbReference type="RefSeq" id="XP_009010234.1">
    <property type="nucleotide sequence ID" value="XM_009011986.1"/>
</dbReference>
<dbReference type="InterPro" id="IPR013783">
    <property type="entry name" value="Ig-like_fold"/>
</dbReference>
<evidence type="ECO:0000313" key="2">
    <source>
        <dbReference type="EMBL" id="ESO11746.1"/>
    </source>
</evidence>
<dbReference type="KEGG" id="hro:HELRODRAFT_166772"/>
<dbReference type="Pfam" id="PF13927">
    <property type="entry name" value="Ig_3"/>
    <property type="match status" value="1"/>
</dbReference>
<proteinExistence type="predicted"/>
<keyword evidence="4" id="KW-1185">Reference proteome</keyword>
<dbReference type="Gene3D" id="2.60.40.10">
    <property type="entry name" value="Immunoglobulins"/>
    <property type="match status" value="1"/>
</dbReference>
<reference evidence="4" key="1">
    <citation type="submission" date="2012-12" db="EMBL/GenBank/DDBJ databases">
        <authorList>
            <person name="Hellsten U."/>
            <person name="Grimwood J."/>
            <person name="Chapman J.A."/>
            <person name="Shapiro H."/>
            <person name="Aerts A."/>
            <person name="Otillar R.P."/>
            <person name="Terry A.Y."/>
            <person name="Boore J.L."/>
            <person name="Simakov O."/>
            <person name="Marletaz F."/>
            <person name="Cho S.-J."/>
            <person name="Edsinger-Gonzales E."/>
            <person name="Havlak P."/>
            <person name="Kuo D.-H."/>
            <person name="Larsson T."/>
            <person name="Lv J."/>
            <person name="Arendt D."/>
            <person name="Savage R."/>
            <person name="Osoegawa K."/>
            <person name="de Jong P."/>
            <person name="Lindberg D.R."/>
            <person name="Seaver E.C."/>
            <person name="Weisblat D.A."/>
            <person name="Putnam N.H."/>
            <person name="Grigoriev I.V."/>
            <person name="Rokhsar D.S."/>
        </authorList>
    </citation>
    <scope>NUCLEOTIDE SEQUENCE</scope>
</reference>
<dbReference type="InParanoid" id="T1EYI3"/>
<dbReference type="OrthoDB" id="10012075at2759"/>
<dbReference type="EMBL" id="KB095812">
    <property type="protein sequence ID" value="ESO11746.1"/>
    <property type="molecule type" value="Genomic_DNA"/>
</dbReference>
<reference evidence="2 4" key="2">
    <citation type="journal article" date="2013" name="Nature">
        <title>Insights into bilaterian evolution from three spiralian genomes.</title>
        <authorList>
            <person name="Simakov O."/>
            <person name="Marletaz F."/>
            <person name="Cho S.J."/>
            <person name="Edsinger-Gonzales E."/>
            <person name="Havlak P."/>
            <person name="Hellsten U."/>
            <person name="Kuo D.H."/>
            <person name="Larsson T."/>
            <person name="Lv J."/>
            <person name="Arendt D."/>
            <person name="Savage R."/>
            <person name="Osoegawa K."/>
            <person name="de Jong P."/>
            <person name="Grimwood J."/>
            <person name="Chapman J.A."/>
            <person name="Shapiro H."/>
            <person name="Aerts A."/>
            <person name="Otillar R.P."/>
            <person name="Terry A.Y."/>
            <person name="Boore J.L."/>
            <person name="Grigoriev I.V."/>
            <person name="Lindberg D.R."/>
            <person name="Seaver E.C."/>
            <person name="Weisblat D.A."/>
            <person name="Putnam N.H."/>
            <person name="Rokhsar D.S."/>
        </authorList>
    </citation>
    <scope>NUCLEOTIDE SEQUENCE</scope>
</reference>
<dbReference type="CTD" id="20201633"/>
<dbReference type="Proteomes" id="UP000015101">
    <property type="component" value="Unassembled WGS sequence"/>
</dbReference>
<evidence type="ECO:0000259" key="1">
    <source>
        <dbReference type="PROSITE" id="PS50835"/>
    </source>
</evidence>
<dbReference type="GeneID" id="20201633"/>
<reference evidence="3" key="3">
    <citation type="submission" date="2015-06" db="UniProtKB">
        <authorList>
            <consortium name="EnsemblMetazoa"/>
        </authorList>
    </citation>
    <scope>IDENTIFICATION</scope>
</reference>
<dbReference type="EnsemblMetazoa" id="HelroT166772">
    <property type="protein sequence ID" value="HelroP166772"/>
    <property type="gene ID" value="HelroG166772"/>
</dbReference>
<dbReference type="AlphaFoldDB" id="T1EYI3"/>
<dbReference type="HOGENOM" id="CLU_2040589_0_0_1"/>
<feature type="domain" description="Ig-like" evidence="1">
    <location>
        <begin position="37"/>
        <end position="121"/>
    </location>
</feature>
<dbReference type="EMBL" id="AMQM01002557">
    <property type="status" value="NOT_ANNOTATED_CDS"/>
    <property type="molecule type" value="Genomic_DNA"/>
</dbReference>
<dbReference type="PROSITE" id="PS50835">
    <property type="entry name" value="IG_LIKE"/>
    <property type="match status" value="1"/>
</dbReference>
<accession>T1EYI3</accession>
<evidence type="ECO:0000313" key="4">
    <source>
        <dbReference type="Proteomes" id="UP000015101"/>
    </source>
</evidence>
<dbReference type="InterPro" id="IPR007110">
    <property type="entry name" value="Ig-like_dom"/>
</dbReference>
<protein>
    <recommendedName>
        <fullName evidence="1">Ig-like domain-containing protein</fullName>
    </recommendedName>
</protein>
<sequence length="121" mass="13529">MGDKRVIDDPRINVIQNDKREWNLQLQNVMSSDSVPPTILNNISLKDQQVIEGVNATLTCNATGLPPPNVTWSKLNSQKNNNNINNNKSDMKPCSNIQLSQCELFENQGQHHKAVTVCCSK</sequence>
<name>T1EYI3_HELRO</name>
<organism evidence="3 4">
    <name type="scientific">Helobdella robusta</name>
    <name type="common">Californian leech</name>
    <dbReference type="NCBI Taxonomy" id="6412"/>
    <lineage>
        <taxon>Eukaryota</taxon>
        <taxon>Metazoa</taxon>
        <taxon>Spiralia</taxon>
        <taxon>Lophotrochozoa</taxon>
        <taxon>Annelida</taxon>
        <taxon>Clitellata</taxon>
        <taxon>Hirudinea</taxon>
        <taxon>Rhynchobdellida</taxon>
        <taxon>Glossiphoniidae</taxon>
        <taxon>Helobdella</taxon>
    </lineage>
</organism>
<evidence type="ECO:0000313" key="3">
    <source>
        <dbReference type="EnsemblMetazoa" id="HelroP166772"/>
    </source>
</evidence>
<dbReference type="STRING" id="6412.T1EYI3"/>